<evidence type="ECO:0000256" key="3">
    <source>
        <dbReference type="ARBA" id="ARBA00022723"/>
    </source>
</evidence>
<dbReference type="EMBL" id="OC857148">
    <property type="protein sequence ID" value="CAD7624795.1"/>
    <property type="molecule type" value="Genomic_DNA"/>
</dbReference>
<gene>
    <name evidence="7" type="ORF">OSB1V03_LOCUS5235</name>
</gene>
<dbReference type="GO" id="GO:0005506">
    <property type="term" value="F:iron ion binding"/>
    <property type="evidence" value="ECO:0007669"/>
    <property type="project" value="InterPro"/>
</dbReference>
<comment type="similarity">
    <text evidence="1">Belongs to the cytochrome P450 family.</text>
</comment>
<reference evidence="7" key="1">
    <citation type="submission" date="2020-11" db="EMBL/GenBank/DDBJ databases">
        <authorList>
            <person name="Tran Van P."/>
        </authorList>
    </citation>
    <scope>NUCLEOTIDE SEQUENCE</scope>
</reference>
<dbReference type="InterPro" id="IPR036396">
    <property type="entry name" value="Cyt_P450_sf"/>
</dbReference>
<dbReference type="AlphaFoldDB" id="A0A7R9KKP4"/>
<evidence type="ECO:0000256" key="2">
    <source>
        <dbReference type="ARBA" id="ARBA00022617"/>
    </source>
</evidence>
<keyword evidence="8" id="KW-1185">Reference proteome</keyword>
<dbReference type="GO" id="GO:0016705">
    <property type="term" value="F:oxidoreductase activity, acting on paired donors, with incorporation or reduction of molecular oxygen"/>
    <property type="evidence" value="ECO:0007669"/>
    <property type="project" value="InterPro"/>
</dbReference>
<accession>A0A7R9KKP4</accession>
<evidence type="ECO:0000256" key="1">
    <source>
        <dbReference type="ARBA" id="ARBA00010617"/>
    </source>
</evidence>
<evidence type="ECO:0008006" key="9">
    <source>
        <dbReference type="Google" id="ProtNLM"/>
    </source>
</evidence>
<dbReference type="PANTHER" id="PTHR24302:SF15">
    <property type="entry name" value="FATTY-ACID PEROXYGENASE"/>
    <property type="match status" value="1"/>
</dbReference>
<keyword evidence="4" id="KW-0560">Oxidoreductase</keyword>
<evidence type="ECO:0000256" key="4">
    <source>
        <dbReference type="ARBA" id="ARBA00023002"/>
    </source>
</evidence>
<dbReference type="Proteomes" id="UP000759131">
    <property type="component" value="Unassembled WGS sequence"/>
</dbReference>
<dbReference type="PANTHER" id="PTHR24302">
    <property type="entry name" value="CYTOCHROME P450 FAMILY 3"/>
    <property type="match status" value="1"/>
</dbReference>
<keyword evidence="5" id="KW-0408">Iron</keyword>
<keyword evidence="6" id="KW-0503">Monooxygenase</keyword>
<dbReference type="InterPro" id="IPR050705">
    <property type="entry name" value="Cytochrome_P450_3A"/>
</dbReference>
<dbReference type="GO" id="GO:0008395">
    <property type="term" value="F:steroid hydroxylase activity"/>
    <property type="evidence" value="ECO:0007669"/>
    <property type="project" value="TreeGrafter"/>
</dbReference>
<sequence length="172" mass="20032">MIVITTLIGIISAYFLTKKYLKHRFTFWEKQGVGGHEGLEPSIYRPGFVHENDLKNAEEFGHIYGYYEFFRRGLVINEPDLIREVFVTHFDKFRNNREMYFGEDSINLNMFNLPGNVDWKRIRSICSPAFTSSKLKAIMPSLEVIADEFVDSVSQMFDTAKPDGKYSLMFCV</sequence>
<proteinExistence type="inferred from homology"/>
<dbReference type="InterPro" id="IPR001128">
    <property type="entry name" value="Cyt_P450"/>
</dbReference>
<dbReference type="SUPFAM" id="SSF48264">
    <property type="entry name" value="Cytochrome P450"/>
    <property type="match status" value="1"/>
</dbReference>
<dbReference type="GO" id="GO:0020037">
    <property type="term" value="F:heme binding"/>
    <property type="evidence" value="ECO:0007669"/>
    <property type="project" value="InterPro"/>
</dbReference>
<keyword evidence="2" id="KW-0349">Heme</keyword>
<dbReference type="OrthoDB" id="1470350at2759"/>
<evidence type="ECO:0000313" key="8">
    <source>
        <dbReference type="Proteomes" id="UP000759131"/>
    </source>
</evidence>
<dbReference type="Pfam" id="PF00067">
    <property type="entry name" value="p450"/>
    <property type="match status" value="1"/>
</dbReference>
<name>A0A7R9KKP4_9ACAR</name>
<evidence type="ECO:0000256" key="6">
    <source>
        <dbReference type="ARBA" id="ARBA00023033"/>
    </source>
</evidence>
<keyword evidence="3" id="KW-0479">Metal-binding</keyword>
<organism evidence="7">
    <name type="scientific">Medioppia subpectinata</name>
    <dbReference type="NCBI Taxonomy" id="1979941"/>
    <lineage>
        <taxon>Eukaryota</taxon>
        <taxon>Metazoa</taxon>
        <taxon>Ecdysozoa</taxon>
        <taxon>Arthropoda</taxon>
        <taxon>Chelicerata</taxon>
        <taxon>Arachnida</taxon>
        <taxon>Acari</taxon>
        <taxon>Acariformes</taxon>
        <taxon>Sarcoptiformes</taxon>
        <taxon>Oribatida</taxon>
        <taxon>Brachypylina</taxon>
        <taxon>Oppioidea</taxon>
        <taxon>Oppiidae</taxon>
        <taxon>Medioppia</taxon>
    </lineage>
</organism>
<protein>
    <recommendedName>
        <fullName evidence="9">Cytochrome P450</fullName>
    </recommendedName>
</protein>
<evidence type="ECO:0000256" key="5">
    <source>
        <dbReference type="ARBA" id="ARBA00023004"/>
    </source>
</evidence>
<dbReference type="EMBL" id="CAJPIZ010002573">
    <property type="protein sequence ID" value="CAG2105225.1"/>
    <property type="molecule type" value="Genomic_DNA"/>
</dbReference>
<dbReference type="Gene3D" id="1.10.630.10">
    <property type="entry name" value="Cytochrome P450"/>
    <property type="match status" value="1"/>
</dbReference>
<evidence type="ECO:0000313" key="7">
    <source>
        <dbReference type="EMBL" id="CAD7624795.1"/>
    </source>
</evidence>